<dbReference type="GO" id="GO:0008270">
    <property type="term" value="F:zinc ion binding"/>
    <property type="evidence" value="ECO:0007669"/>
    <property type="project" value="UniProtKB-KW"/>
</dbReference>
<evidence type="ECO:0000259" key="5">
    <source>
        <dbReference type="Pfam" id="PF01753"/>
    </source>
</evidence>
<dbReference type="SUPFAM" id="SSF144232">
    <property type="entry name" value="HIT/MYND zinc finger-like"/>
    <property type="match status" value="1"/>
</dbReference>
<dbReference type="PANTHER" id="PTHR46014">
    <property type="entry name" value="TETRATRICOPEPTIDE REPEAT PROTEIN 1"/>
    <property type="match status" value="1"/>
</dbReference>
<evidence type="ECO:0000256" key="3">
    <source>
        <dbReference type="ARBA" id="ARBA00022833"/>
    </source>
</evidence>
<dbReference type="AlphaFoldDB" id="A0AAE0L3Y4"/>
<dbReference type="SUPFAM" id="SSF50965">
    <property type="entry name" value="Galactose oxidase, central domain"/>
    <property type="match status" value="1"/>
</dbReference>
<dbReference type="InterPro" id="IPR011990">
    <property type="entry name" value="TPR-like_helical_dom_sf"/>
</dbReference>
<dbReference type="InterPro" id="IPR002893">
    <property type="entry name" value="Znf_MYND"/>
</dbReference>
<feature type="region of interest" description="Disordered" evidence="4">
    <location>
        <begin position="271"/>
        <end position="294"/>
    </location>
</feature>
<name>A0AAE0L3Y4_9CHLO</name>
<dbReference type="InterPro" id="IPR015915">
    <property type="entry name" value="Kelch-typ_b-propeller"/>
</dbReference>
<evidence type="ECO:0000256" key="4">
    <source>
        <dbReference type="SAM" id="MobiDB-lite"/>
    </source>
</evidence>
<dbReference type="Pfam" id="PF01753">
    <property type="entry name" value="zf-MYND"/>
    <property type="match status" value="1"/>
</dbReference>
<comment type="caution">
    <text evidence="6">The sequence shown here is derived from an EMBL/GenBank/DDBJ whole genome shotgun (WGS) entry which is preliminary data.</text>
</comment>
<dbReference type="PANTHER" id="PTHR46014:SF1">
    <property type="entry name" value="TETRATRICOPEPTIDE REPEAT PROTEIN 1"/>
    <property type="match status" value="1"/>
</dbReference>
<protein>
    <recommendedName>
        <fullName evidence="5">MYND-type domain-containing protein</fullName>
    </recommendedName>
</protein>
<dbReference type="Gene3D" id="6.10.140.2220">
    <property type="match status" value="1"/>
</dbReference>
<dbReference type="EMBL" id="LGRX02010109">
    <property type="protein sequence ID" value="KAK3270962.1"/>
    <property type="molecule type" value="Genomic_DNA"/>
</dbReference>
<dbReference type="Gene3D" id="2.120.10.80">
    <property type="entry name" value="Kelch-type beta propeller"/>
    <property type="match status" value="1"/>
</dbReference>
<keyword evidence="1" id="KW-0479">Metal-binding</keyword>
<dbReference type="InterPro" id="IPR052769">
    <property type="entry name" value="TPR_domain_protein"/>
</dbReference>
<reference evidence="6 7" key="1">
    <citation type="journal article" date="2015" name="Genome Biol. Evol.">
        <title>Comparative Genomics of a Bacterivorous Green Alga Reveals Evolutionary Causalities and Consequences of Phago-Mixotrophic Mode of Nutrition.</title>
        <authorList>
            <person name="Burns J.A."/>
            <person name="Paasch A."/>
            <person name="Narechania A."/>
            <person name="Kim E."/>
        </authorList>
    </citation>
    <scope>NUCLEOTIDE SEQUENCE [LARGE SCALE GENOMIC DNA]</scope>
    <source>
        <strain evidence="6 7">PLY_AMNH</strain>
    </source>
</reference>
<organism evidence="6 7">
    <name type="scientific">Cymbomonas tetramitiformis</name>
    <dbReference type="NCBI Taxonomy" id="36881"/>
    <lineage>
        <taxon>Eukaryota</taxon>
        <taxon>Viridiplantae</taxon>
        <taxon>Chlorophyta</taxon>
        <taxon>Pyramimonadophyceae</taxon>
        <taxon>Pyramimonadales</taxon>
        <taxon>Pyramimonadaceae</taxon>
        <taxon>Cymbomonas</taxon>
    </lineage>
</organism>
<dbReference type="InterPro" id="IPR011043">
    <property type="entry name" value="Gal_Oxase/kelch_b-propeller"/>
</dbReference>
<evidence type="ECO:0000256" key="1">
    <source>
        <dbReference type="ARBA" id="ARBA00022723"/>
    </source>
</evidence>
<accession>A0AAE0L3Y4</accession>
<gene>
    <name evidence="6" type="ORF">CYMTET_20665</name>
</gene>
<feature type="domain" description="MYND-type" evidence="5">
    <location>
        <begin position="702"/>
        <end position="731"/>
    </location>
</feature>
<evidence type="ECO:0000313" key="6">
    <source>
        <dbReference type="EMBL" id="KAK3270962.1"/>
    </source>
</evidence>
<dbReference type="Gene3D" id="1.25.40.10">
    <property type="entry name" value="Tetratricopeptide repeat domain"/>
    <property type="match status" value="1"/>
</dbReference>
<keyword evidence="7" id="KW-1185">Reference proteome</keyword>
<proteinExistence type="predicted"/>
<sequence>MVVWCEESYICHLLNAAPEAPGLYTATQVPRSRRHPEVAQKLNDFYSNTFECNRKYCIHAQCGNQEDPLPPGSAGVEWYKEAPHLKLRLNHVLRLHVPDIPEWKYLQVIGGGGLCEVGIRVVGSWTDLNKLHKECLYMFVSNFDPGTSIPTWDWIERHRLPVAERAGRGPAGDVAADEEDLEKIVVPQFCRARLYTDGKGLKRHPTMREHAYLHLAARACTQMLREQRRVSHGAGTGDAAKYSPFQFRVEGLKEYKDHYWWTNPMSGKRHWIEKPDSDEENERTEGGGEEEMSMESRVKMHRCLTIKGKGNGKYKEEEFEAALELYQEALDAFPHPQTEAEKQRAAKDAGFIIAFENLVSNFAHALLKLQRFEEVVKATTRLVGTYMVHQDTAYQQRCLWARAQAYEGLRQYENAHQDVNLLLRQARQYQSKGMQLQVPMRPMQDAIVRLQTTMEGVEGSVRWTRLLAPGGAGSTKTGGRHTIPPRFFHAAAVDGNTSTLYVHGGTYQPQECDDGRQCQRWDVWRLHLQRDPGEQPHLWEELVQLPGCPADDGEGVDARSEVWSLTLATGEWQRESAGCADWEMAPEEEANPIHTRGGVSLGSVGVHVQRGSKYFADGLRLIHPTNQKPAWYHMHAGAGSPSARAGCTLTVHEESKQAVLVGGYNAMEDNSPSVSVKGDTWFLTLSKRKDPSTVSQNDPQPCAHCGDVKVLKLCSKCRSVAYCDQKCQTAASH</sequence>
<keyword evidence="3" id="KW-0862">Zinc</keyword>
<dbReference type="Proteomes" id="UP001190700">
    <property type="component" value="Unassembled WGS sequence"/>
</dbReference>
<evidence type="ECO:0000256" key="2">
    <source>
        <dbReference type="ARBA" id="ARBA00022771"/>
    </source>
</evidence>
<evidence type="ECO:0000313" key="7">
    <source>
        <dbReference type="Proteomes" id="UP001190700"/>
    </source>
</evidence>
<dbReference type="SUPFAM" id="SSF48452">
    <property type="entry name" value="TPR-like"/>
    <property type="match status" value="1"/>
</dbReference>
<feature type="compositionally biased region" description="Acidic residues" evidence="4">
    <location>
        <begin position="276"/>
        <end position="293"/>
    </location>
</feature>
<keyword evidence="2" id="KW-0863">Zinc-finger</keyword>